<dbReference type="OMA" id="PTCMLCY"/>
<feature type="compositionally biased region" description="Polar residues" evidence="1">
    <location>
        <begin position="1302"/>
        <end position="1312"/>
    </location>
</feature>
<accession>A0A0P1A5D0</accession>
<evidence type="ECO:0000313" key="2">
    <source>
        <dbReference type="EMBL" id="CEG35738.1"/>
    </source>
</evidence>
<dbReference type="STRING" id="4781.A0A0P1A5D0"/>
<feature type="region of interest" description="Disordered" evidence="1">
    <location>
        <begin position="1302"/>
        <end position="1331"/>
    </location>
</feature>
<dbReference type="OrthoDB" id="167101at2759"/>
<dbReference type="Proteomes" id="UP000054928">
    <property type="component" value="Unassembled WGS sequence"/>
</dbReference>
<feature type="compositionally biased region" description="Polar residues" evidence="1">
    <location>
        <begin position="1321"/>
        <end position="1331"/>
    </location>
</feature>
<organism evidence="2 3">
    <name type="scientific">Plasmopara halstedii</name>
    <name type="common">Downy mildew of sunflower</name>
    <dbReference type="NCBI Taxonomy" id="4781"/>
    <lineage>
        <taxon>Eukaryota</taxon>
        <taxon>Sar</taxon>
        <taxon>Stramenopiles</taxon>
        <taxon>Oomycota</taxon>
        <taxon>Peronosporomycetes</taxon>
        <taxon>Peronosporales</taxon>
        <taxon>Peronosporaceae</taxon>
        <taxon>Plasmopara</taxon>
    </lineage>
</organism>
<reference evidence="3" key="1">
    <citation type="submission" date="2014-09" db="EMBL/GenBank/DDBJ databases">
        <authorList>
            <person name="Sharma Rahul"/>
            <person name="Thines Marco"/>
        </authorList>
    </citation>
    <scope>NUCLEOTIDE SEQUENCE [LARGE SCALE GENOMIC DNA]</scope>
</reference>
<name>A0A0P1A5D0_PLAHL</name>
<sequence length="1485" mass="168986">MNRRHRCDKLSERLRTEVEVSAALWQKKSQVNEKITSQNARTRLESRNTTSLTSLCPPHLKSNLFFFKYFQPIRAQKSNVRKLRVNLPLTVICERSNGKERVLWLRTDASGNVSKEETTSLWRKKLSNELLSGTIPTESDPLLAIRCISRRKNSLESGGSAVLMTKSILEPIISAPCDVPTYFQQFVHCRGSQPSVYRIFWCHETQKCFGINLTTSLTPSETFERMDFDRTVTHLSVSTKNETLQAAMNKAAQLAQVYCVKISPNEKTCARWPKLRGHLIAEGVEATVRIVEHVQIRLPYVRFHAMTVDFIKDMSGKWWLTRVVDFKVSSLDEISIEDDRQDSAVCLSKLVHTKHGTIMKDQPMELAKSFSQNFTLSHDAMNSRLCFLCGCSCDLPVTLRTQLEALIQNESSDESNANRTIAKKTLFRNEVRMTLTMALETIFLMRQRGVSLLSWEHAVNSVRKVQCDFPTCMLCYQIYQQQCCLENLARELHLVLSPSVVNMNGQKEDDVKVLASYEFDDNFSASPVPKSSHLLMKEQHNARETLQNESNSPPLVLHGEPTDFRSRSGLLVPLRGADIDPTASQLRLLFFFHELQDAGPDLDPSNFYLEYQLGQTITQVQLEGSKRHTPNRWQLCEARMHYACATLDAFSEFCAQKQVLIQFKSRICDDGDESTKMICMAKGNICGYTLLTLQAVYTIGNLMEKSPHESRTDYLLELQMASYGRLMLKLTVGLVVDPVPLSQLRDVVRDLLFVEERPPGGIYWPSASYFHTGLAVPRDWISTLMPSEYTKQSPMLRKWGRRTRKIPECSTPAAIIVPFHPKQSFLRRSSITASGVELHTENMTELTVGEKWLKKAASCGDICEDFNADHKLFDSLSMAMPKSTLSQICLTAKRMISRFVEDTVIVTFPTRVLGVILRNANFTLTRKSHATFQLARRLSLDCLFAEVKPSFFPTLALLGELMLTLLEEQELPTLLDAGALERLLDPFWYFESGFSLIPPTQTNCLPQHRVFWNRAIRRWEATSSGNRIRDQTVGCTDMIYEYELNLLSEIGEFRVQTLALVLCELFEQMESLDSGYIAIAELRSLDRCSDFQKDLRIDLKLDPDAGLRERLKHEDIMNLAELLEQQRRMAIWTLLHSLMNTSVLSAALDNFDQLGLGDLSFQNFCQLAYEALVSQRNLLQALNEKPKQVPHGFCLRHGFTETYAIDSFCIHCAVEYEVFSDLKQASGTNSKSIQPIQRDSDTNAGAVQDSRRVSDECILLGKCTGRDLNMIETRARKSAITRRASAPEIKIRQSVFGSVTGETIKSETNSNSRRQRKDAVASTSQSIDDGAESINQHCTTEGTQLSSRKQDKECKTLDGTTVKEQLLEGTMDSHSARHALKSTRKLKESSRMMCEVKKQVKRKSLTKGSYRVRVKHSRPTSKSLSKLLRTEFCERTQITSANHAIIEKTIQIEQRRKELDRLVLDEIQQVKKRLTKLQDMTLQID</sequence>
<proteinExistence type="predicted"/>
<keyword evidence="3" id="KW-1185">Reference proteome</keyword>
<evidence type="ECO:0000256" key="1">
    <source>
        <dbReference type="SAM" id="MobiDB-lite"/>
    </source>
</evidence>
<dbReference type="GeneID" id="36395128"/>
<evidence type="ECO:0000313" key="3">
    <source>
        <dbReference type="Proteomes" id="UP000054928"/>
    </source>
</evidence>
<protein>
    <submittedName>
        <fullName evidence="2">Uncharacterized protein</fullName>
    </submittedName>
</protein>
<dbReference type="RefSeq" id="XP_024572107.1">
    <property type="nucleotide sequence ID" value="XM_024727514.1"/>
</dbReference>
<dbReference type="EMBL" id="CCYD01000109">
    <property type="protein sequence ID" value="CEG35738.1"/>
    <property type="molecule type" value="Genomic_DNA"/>
</dbReference>